<gene>
    <name evidence="1" type="ORF">AFUS01_LOCUS604</name>
</gene>
<accession>A0A8J2NLB6</accession>
<dbReference type="Proteomes" id="UP000708208">
    <property type="component" value="Unassembled WGS sequence"/>
</dbReference>
<evidence type="ECO:0000313" key="1">
    <source>
        <dbReference type="EMBL" id="CAG7646944.1"/>
    </source>
</evidence>
<proteinExistence type="predicted"/>
<comment type="caution">
    <text evidence="1">The sequence shown here is derived from an EMBL/GenBank/DDBJ whole genome shotgun (WGS) entry which is preliminary data.</text>
</comment>
<name>A0A8J2NLB6_9HEXA</name>
<feature type="non-terminal residue" evidence="1">
    <location>
        <position position="1"/>
    </location>
</feature>
<keyword evidence="2" id="KW-1185">Reference proteome</keyword>
<dbReference type="EMBL" id="CAJVCH010003036">
    <property type="protein sequence ID" value="CAG7646944.1"/>
    <property type="molecule type" value="Genomic_DNA"/>
</dbReference>
<sequence>KWNGIETFVFTRHFSIFFLPVELLLAHSYMLQTLPDISVWTFPSCY</sequence>
<reference evidence="1" key="1">
    <citation type="submission" date="2021-06" db="EMBL/GenBank/DDBJ databases">
        <authorList>
            <person name="Hodson N. C."/>
            <person name="Mongue J. A."/>
            <person name="Jaron S. K."/>
        </authorList>
    </citation>
    <scope>NUCLEOTIDE SEQUENCE</scope>
</reference>
<protein>
    <submittedName>
        <fullName evidence="1">Uncharacterized protein</fullName>
    </submittedName>
</protein>
<dbReference type="AlphaFoldDB" id="A0A8J2NLB6"/>
<organism evidence="1 2">
    <name type="scientific">Allacma fusca</name>
    <dbReference type="NCBI Taxonomy" id="39272"/>
    <lineage>
        <taxon>Eukaryota</taxon>
        <taxon>Metazoa</taxon>
        <taxon>Ecdysozoa</taxon>
        <taxon>Arthropoda</taxon>
        <taxon>Hexapoda</taxon>
        <taxon>Collembola</taxon>
        <taxon>Symphypleona</taxon>
        <taxon>Sminthuridae</taxon>
        <taxon>Allacma</taxon>
    </lineage>
</organism>
<evidence type="ECO:0000313" key="2">
    <source>
        <dbReference type="Proteomes" id="UP000708208"/>
    </source>
</evidence>